<dbReference type="AlphaFoldDB" id="A0A1Q9AHE9"/>
<comment type="caution">
    <text evidence="1">The sequence shown here is derived from an EMBL/GenBank/DDBJ whole genome shotgun (WGS) entry which is preliminary data.</text>
</comment>
<dbReference type="OrthoDB" id="34459at2"/>
<evidence type="ECO:0000313" key="2">
    <source>
        <dbReference type="Proteomes" id="UP000186143"/>
    </source>
</evidence>
<dbReference type="Proteomes" id="UP000186143">
    <property type="component" value="Unassembled WGS sequence"/>
</dbReference>
<gene>
    <name evidence="1" type="ORF">BJF92_12705</name>
</gene>
<organism evidence="1 2">
    <name type="scientific">Xaviernesmea rhizosphaerae</name>
    <dbReference type="NCBI Taxonomy" id="1672749"/>
    <lineage>
        <taxon>Bacteria</taxon>
        <taxon>Pseudomonadati</taxon>
        <taxon>Pseudomonadota</taxon>
        <taxon>Alphaproteobacteria</taxon>
        <taxon>Hyphomicrobiales</taxon>
        <taxon>Rhizobiaceae</taxon>
        <taxon>Rhizobium/Agrobacterium group</taxon>
        <taxon>Xaviernesmea</taxon>
    </lineage>
</organism>
<proteinExistence type="predicted"/>
<reference evidence="1 2" key="1">
    <citation type="submission" date="2016-09" db="EMBL/GenBank/DDBJ databases">
        <title>Rhizobium sp. nov., a novel species isolated from the rice rhizosphere.</title>
        <authorList>
            <person name="Zhao J."/>
            <person name="Zhang X."/>
        </authorList>
    </citation>
    <scope>NUCLEOTIDE SEQUENCE [LARGE SCALE GENOMIC DNA]</scope>
    <source>
        <strain evidence="1 2">MH17</strain>
    </source>
</reference>
<dbReference type="RefSeq" id="WP_075635245.1">
    <property type="nucleotide sequence ID" value="NZ_MKIO01000031.1"/>
</dbReference>
<name>A0A1Q9AHE9_9HYPH</name>
<protein>
    <submittedName>
        <fullName evidence="1">Uncharacterized protein</fullName>
    </submittedName>
</protein>
<evidence type="ECO:0000313" key="1">
    <source>
        <dbReference type="EMBL" id="OLP54683.1"/>
    </source>
</evidence>
<dbReference type="STRING" id="1672749.BJF92_12705"/>
<accession>A0A1Q9AHE9</accession>
<dbReference type="EMBL" id="MKIO01000031">
    <property type="protein sequence ID" value="OLP54683.1"/>
    <property type="molecule type" value="Genomic_DNA"/>
</dbReference>
<sequence>MTDHPETPDGRYFVVRGRLWRRSNPALDEAGRTNWVKALMTARRAVRDSKGDAAATAQARQRVDAAKIALGERGPVWWQDGAPDFNRRMVRNTPYADWFAAQDVDDGGKG</sequence>